<keyword evidence="3 5" id="KW-1133">Transmembrane helix</keyword>
<name>A0A1W1B916_9ZZZZ</name>
<feature type="transmembrane region" description="Helical" evidence="5">
    <location>
        <begin position="67"/>
        <end position="90"/>
    </location>
</feature>
<feature type="transmembrane region" description="Helical" evidence="5">
    <location>
        <begin position="6"/>
        <end position="23"/>
    </location>
</feature>
<comment type="subcellular location">
    <subcellularLocation>
        <location evidence="1">Membrane</location>
        <topology evidence="1">Multi-pass membrane protein</topology>
    </subcellularLocation>
</comment>
<evidence type="ECO:0000256" key="2">
    <source>
        <dbReference type="ARBA" id="ARBA00022692"/>
    </source>
</evidence>
<accession>A0A1W1B916</accession>
<organism evidence="6">
    <name type="scientific">hydrothermal vent metagenome</name>
    <dbReference type="NCBI Taxonomy" id="652676"/>
    <lineage>
        <taxon>unclassified sequences</taxon>
        <taxon>metagenomes</taxon>
        <taxon>ecological metagenomes</taxon>
    </lineage>
</organism>
<dbReference type="GO" id="GO:0016020">
    <property type="term" value="C:membrane"/>
    <property type="evidence" value="ECO:0007669"/>
    <property type="project" value="UniProtKB-SubCell"/>
</dbReference>
<evidence type="ECO:0000256" key="3">
    <source>
        <dbReference type="ARBA" id="ARBA00022989"/>
    </source>
</evidence>
<keyword evidence="4 5" id="KW-0472">Membrane</keyword>
<reference evidence="6" key="1">
    <citation type="submission" date="2016-10" db="EMBL/GenBank/DDBJ databases">
        <authorList>
            <person name="de Groot N.N."/>
        </authorList>
    </citation>
    <scope>NUCLEOTIDE SEQUENCE</scope>
</reference>
<keyword evidence="2 5" id="KW-0812">Transmembrane</keyword>
<protein>
    <submittedName>
        <fullName evidence="6">Colicin V production protein</fullName>
    </submittedName>
</protein>
<dbReference type="Pfam" id="PF02674">
    <property type="entry name" value="Colicin_V"/>
    <property type="match status" value="1"/>
</dbReference>
<dbReference type="GO" id="GO:0009403">
    <property type="term" value="P:toxin biosynthetic process"/>
    <property type="evidence" value="ECO:0007669"/>
    <property type="project" value="InterPro"/>
</dbReference>
<evidence type="ECO:0000313" key="6">
    <source>
        <dbReference type="EMBL" id="SFV50061.1"/>
    </source>
</evidence>
<evidence type="ECO:0000256" key="5">
    <source>
        <dbReference type="SAM" id="Phobius"/>
    </source>
</evidence>
<dbReference type="PANTHER" id="PTHR37306">
    <property type="entry name" value="COLICIN V PRODUCTION PROTEIN"/>
    <property type="match status" value="1"/>
</dbReference>
<dbReference type="PANTHER" id="PTHR37306:SF1">
    <property type="entry name" value="COLICIN V PRODUCTION PROTEIN"/>
    <property type="match status" value="1"/>
</dbReference>
<dbReference type="EMBL" id="FPHB01000010">
    <property type="protein sequence ID" value="SFV50061.1"/>
    <property type="molecule type" value="Genomic_DNA"/>
</dbReference>
<dbReference type="InterPro" id="IPR003825">
    <property type="entry name" value="Colicin-V_CvpA"/>
</dbReference>
<evidence type="ECO:0000256" key="1">
    <source>
        <dbReference type="ARBA" id="ARBA00004141"/>
    </source>
</evidence>
<gene>
    <name evidence="6" type="ORF">MNB_SM-7-1502</name>
</gene>
<proteinExistence type="predicted"/>
<dbReference type="AlphaFoldDB" id="A0A1W1B916"/>
<sequence>MDLNYFDIVVGSIILLLGLKGIINGLFKEFFGLVGIVGGVFIASRLSESVGKSLSDLIFHFENSAAINFTGFLVVLATFWVAMIAVGHLLKKLSALSGLGIVDRIFGFIFGAGKFFFILSIISYALYNVKTIRINLEKPLKNSILFPIQTAKPAS</sequence>
<feature type="transmembrane region" description="Helical" evidence="5">
    <location>
        <begin position="102"/>
        <end position="127"/>
    </location>
</feature>
<evidence type="ECO:0000256" key="4">
    <source>
        <dbReference type="ARBA" id="ARBA00023136"/>
    </source>
</evidence>